<protein>
    <recommendedName>
        <fullName evidence="3">Lipoprotein</fullName>
    </recommendedName>
</protein>
<dbReference type="EMBL" id="JAFMPY010000008">
    <property type="protein sequence ID" value="MBO0903873.1"/>
    <property type="molecule type" value="Genomic_DNA"/>
</dbReference>
<comment type="caution">
    <text evidence="1">The sequence shown here is derived from an EMBL/GenBank/DDBJ whole genome shotgun (WGS) entry which is preliminary data.</text>
</comment>
<accession>A0ABS3J2K0</accession>
<gene>
    <name evidence="1" type="ORF">J1C47_09490</name>
</gene>
<proteinExistence type="predicted"/>
<dbReference type="Proteomes" id="UP000664288">
    <property type="component" value="Unassembled WGS sequence"/>
</dbReference>
<keyword evidence="2" id="KW-1185">Reference proteome</keyword>
<evidence type="ECO:0000313" key="1">
    <source>
        <dbReference type="EMBL" id="MBO0903873.1"/>
    </source>
</evidence>
<name>A0ABS3J2K0_9HYPH</name>
<evidence type="ECO:0000313" key="2">
    <source>
        <dbReference type="Proteomes" id="UP000664288"/>
    </source>
</evidence>
<sequence length="406" mass="41019">MPHAGWSTPTAFATILTAAAALQFLMVGTVPVRAAEEAGLTLRTAQVPTGNPGNLAPDVAEAMTSALRAAAGGGGGGCPGGVPPKVTVSEASGDLAEKLREAGSPREADLSALAAGEPDGGLLLAHSLAGTGYADGYTGLAKIAAELRYGLFDGESGRMLAQGSSFSQDLDGGECDPAGLSEKASEADRKAAAACFEAALASHYPTLLGDLPAEIVAAATCPSLATGPVVVVAVDGKPKAALRAIYYEDAVLDGMRRVAAGLAASFPKITIVAADGALADRFARVGDDAKTSEADIAAAAATLEGRADYLLVQVPTAGASADQFTGLLQLEAAIAFKLYDVKTKEFVADGTFEASGVSFTGCAADTNGREALDICVRHFVAGTLQTLARKTAERVVFTLMPRSTAK</sequence>
<organism evidence="1 2">
    <name type="scientific">Jiella sonneratiae</name>
    <dbReference type="NCBI Taxonomy" id="2816856"/>
    <lineage>
        <taxon>Bacteria</taxon>
        <taxon>Pseudomonadati</taxon>
        <taxon>Pseudomonadota</taxon>
        <taxon>Alphaproteobacteria</taxon>
        <taxon>Hyphomicrobiales</taxon>
        <taxon>Aurantimonadaceae</taxon>
        <taxon>Jiella</taxon>
    </lineage>
</organism>
<reference evidence="1 2" key="1">
    <citation type="submission" date="2021-03" db="EMBL/GenBank/DDBJ databases">
        <title>Whole genome sequence of Jiella sp. MQZ13P-4.</title>
        <authorList>
            <person name="Tuo L."/>
        </authorList>
    </citation>
    <scope>NUCLEOTIDE SEQUENCE [LARGE SCALE GENOMIC DNA]</scope>
    <source>
        <strain evidence="1 2">MQZ13P-4</strain>
    </source>
</reference>
<evidence type="ECO:0008006" key="3">
    <source>
        <dbReference type="Google" id="ProtNLM"/>
    </source>
</evidence>
<dbReference type="RefSeq" id="WP_207350522.1">
    <property type="nucleotide sequence ID" value="NZ_JAFMPY010000008.1"/>
</dbReference>